<accession>A0A554MWC8</accession>
<dbReference type="RefSeq" id="WP_144263149.1">
    <property type="nucleotide sequence ID" value="NZ_QMDX01000013.1"/>
</dbReference>
<dbReference type="AlphaFoldDB" id="A0A554MWC8"/>
<sequence>MDALIMCGGRGTRLDTEAEKPLHEVAGRPMLDRVREALSTAETVDRVHLVTSPQAPRTARHVAETARDHESTVAAPGEGYVADLGRALHAARVTTPVLTVAADLPLLAADAVDTVGAHFAALDPEPGGPPPSLTVCVPTALKRVLGVSADTTRVHEGRELAPTGVNVVGAVAGESDETDTAPEHDERLYVTYDARLAVNVNRLADVAVAERLAGGAR</sequence>
<evidence type="ECO:0000313" key="4">
    <source>
        <dbReference type="Proteomes" id="UP000319894"/>
    </source>
</evidence>
<dbReference type="Gene3D" id="3.90.550.10">
    <property type="entry name" value="Spore Coat Polysaccharide Biosynthesis Protein SpsA, Chain A"/>
    <property type="match status" value="1"/>
</dbReference>
<protein>
    <submittedName>
        <fullName evidence="3">Cobalamin biosynthesis protein CobY</fullName>
    </submittedName>
</protein>
<evidence type="ECO:0000313" key="3">
    <source>
        <dbReference type="EMBL" id="TSD09413.1"/>
    </source>
</evidence>
<dbReference type="EMBL" id="QMDX01000013">
    <property type="protein sequence ID" value="TSD09413.1"/>
    <property type="molecule type" value="Genomic_DNA"/>
</dbReference>
<keyword evidence="1" id="KW-0808">Transferase</keyword>
<comment type="caution">
    <text evidence="3">The sequence shown here is derived from an EMBL/GenBank/DDBJ whole genome shotgun (WGS) entry which is preliminary data.</text>
</comment>
<keyword evidence="4" id="KW-1185">Reference proteome</keyword>
<dbReference type="InterPro" id="IPR029044">
    <property type="entry name" value="Nucleotide-diphossugar_trans"/>
</dbReference>
<gene>
    <name evidence="3" type="ORF">DP107_16015</name>
</gene>
<reference evidence="3 4" key="1">
    <citation type="submission" date="2018-06" db="EMBL/GenBank/DDBJ databases">
        <title>Natronomonas sp. F16-60 a new haloarchaeon isolated from a solar saltern of Isla Cristina, Huelva, Spain.</title>
        <authorList>
            <person name="Duran-Viseras A."/>
            <person name="Sanchez-Porro C."/>
            <person name="Ventosa A."/>
        </authorList>
    </citation>
    <scope>NUCLEOTIDE SEQUENCE [LARGE SCALE GENOMIC DNA]</scope>
    <source>
        <strain evidence="3 4">F16-60</strain>
    </source>
</reference>
<dbReference type="GO" id="GO:0016779">
    <property type="term" value="F:nucleotidyltransferase activity"/>
    <property type="evidence" value="ECO:0007669"/>
    <property type="project" value="TreeGrafter"/>
</dbReference>
<dbReference type="FunCoup" id="A0A554MWC8">
    <property type="interactions" value="6"/>
</dbReference>
<dbReference type="SUPFAM" id="SSF53448">
    <property type="entry name" value="Nucleotide-diphospho-sugar transferases"/>
    <property type="match status" value="1"/>
</dbReference>
<dbReference type="InParanoid" id="A0A554MWC8"/>
<dbReference type="Pfam" id="PF12804">
    <property type="entry name" value="NTP_transf_3"/>
    <property type="match status" value="1"/>
</dbReference>
<evidence type="ECO:0000256" key="1">
    <source>
        <dbReference type="ARBA" id="ARBA00022679"/>
    </source>
</evidence>
<name>A0A554MWC8_9EURY</name>
<evidence type="ECO:0000259" key="2">
    <source>
        <dbReference type="Pfam" id="PF12804"/>
    </source>
</evidence>
<proteinExistence type="predicted"/>
<dbReference type="Proteomes" id="UP000319894">
    <property type="component" value="Unassembled WGS sequence"/>
</dbReference>
<dbReference type="InterPro" id="IPR025877">
    <property type="entry name" value="MobA-like_NTP_Trfase"/>
</dbReference>
<dbReference type="PANTHER" id="PTHR19136">
    <property type="entry name" value="MOLYBDENUM COFACTOR GUANYLYLTRANSFERASE"/>
    <property type="match status" value="1"/>
</dbReference>
<dbReference type="PANTHER" id="PTHR19136:SF86">
    <property type="entry name" value="ADENOSYLCOBINAMIDE-PHOSPHATE GUANYLYLTRANSFERASE"/>
    <property type="match status" value="1"/>
</dbReference>
<feature type="domain" description="MobA-like NTP transferase" evidence="2">
    <location>
        <begin position="3"/>
        <end position="120"/>
    </location>
</feature>
<organism evidence="3 4">
    <name type="scientific">Haloglomus irregulare</name>
    <dbReference type="NCBI Taxonomy" id="2234134"/>
    <lineage>
        <taxon>Archaea</taxon>
        <taxon>Methanobacteriati</taxon>
        <taxon>Methanobacteriota</taxon>
        <taxon>Stenosarchaea group</taxon>
        <taxon>Halobacteria</taxon>
        <taxon>Halobacteriales</taxon>
        <taxon>Natronomonadaceae</taxon>
        <taxon>Haloglomus</taxon>
    </lineage>
</organism>